<evidence type="ECO:0000313" key="1">
    <source>
        <dbReference type="EMBL" id="MBB5112535.1"/>
    </source>
</evidence>
<dbReference type="EMBL" id="JACHJC010000001">
    <property type="protein sequence ID" value="MBB5112535.1"/>
    <property type="molecule type" value="Genomic_DNA"/>
</dbReference>
<organism evidence="1 2">
    <name type="scientific">Micromonospora echinospora</name>
    <name type="common">Micromonospora purpurea</name>
    <dbReference type="NCBI Taxonomy" id="1877"/>
    <lineage>
        <taxon>Bacteria</taxon>
        <taxon>Bacillati</taxon>
        <taxon>Actinomycetota</taxon>
        <taxon>Actinomycetes</taxon>
        <taxon>Micromonosporales</taxon>
        <taxon>Micromonosporaceae</taxon>
        <taxon>Micromonospora</taxon>
    </lineage>
</organism>
<proteinExistence type="predicted"/>
<sequence>MAVLAHGFLDFLAEGSVDETEPFARQALAEGFKDLVAATEDSFDVAVPRPEDLPG</sequence>
<comment type="caution">
    <text evidence="1">The sequence shown here is derived from an EMBL/GenBank/DDBJ whole genome shotgun (WGS) entry which is preliminary data.</text>
</comment>
<protein>
    <submittedName>
        <fullName evidence="1">Uncharacterized protein</fullName>
    </submittedName>
</protein>
<reference evidence="1 2" key="1">
    <citation type="submission" date="2020-08" db="EMBL/GenBank/DDBJ databases">
        <title>Sequencing the genomes of 1000 actinobacteria strains.</title>
        <authorList>
            <person name="Klenk H.-P."/>
        </authorList>
    </citation>
    <scope>NUCLEOTIDE SEQUENCE [LARGE SCALE GENOMIC DNA]</scope>
    <source>
        <strain evidence="1 2">DSM 43036</strain>
    </source>
</reference>
<accession>A0ABR6MD20</accession>
<name>A0ABR6MD20_MICEC</name>
<keyword evidence="2" id="KW-1185">Reference proteome</keyword>
<dbReference type="Proteomes" id="UP000618986">
    <property type="component" value="Unassembled WGS sequence"/>
</dbReference>
<gene>
    <name evidence="1" type="ORF">FHU28_002374</name>
</gene>
<evidence type="ECO:0000313" key="2">
    <source>
        <dbReference type="Proteomes" id="UP000618986"/>
    </source>
</evidence>